<proteinExistence type="predicted"/>
<dbReference type="Gene3D" id="3.40.630.30">
    <property type="match status" value="1"/>
</dbReference>
<dbReference type="PANTHER" id="PTHR43792">
    <property type="entry name" value="GNAT FAMILY, PUTATIVE (AFU_ORTHOLOGUE AFUA_3G00765)-RELATED-RELATED"/>
    <property type="match status" value="1"/>
</dbReference>
<dbReference type="EMBL" id="CP051774">
    <property type="protein sequence ID" value="QJE98926.1"/>
    <property type="molecule type" value="Genomic_DNA"/>
</dbReference>
<gene>
    <name evidence="2" type="ORF">HHL09_25155</name>
</gene>
<accession>A0A858RND6</accession>
<dbReference type="Pfam" id="PF13302">
    <property type="entry name" value="Acetyltransf_3"/>
    <property type="match status" value="1"/>
</dbReference>
<feature type="domain" description="N-acetyltransferase" evidence="1">
    <location>
        <begin position="1"/>
        <end position="153"/>
    </location>
</feature>
<organism evidence="2 3">
    <name type="scientific">Luteolibacter luteus</name>
    <dbReference type="NCBI Taxonomy" id="2728835"/>
    <lineage>
        <taxon>Bacteria</taxon>
        <taxon>Pseudomonadati</taxon>
        <taxon>Verrucomicrobiota</taxon>
        <taxon>Verrucomicrobiia</taxon>
        <taxon>Verrucomicrobiales</taxon>
        <taxon>Verrucomicrobiaceae</taxon>
        <taxon>Luteolibacter</taxon>
    </lineage>
</organism>
<evidence type="ECO:0000313" key="3">
    <source>
        <dbReference type="Proteomes" id="UP000501812"/>
    </source>
</evidence>
<dbReference type="RefSeq" id="WP_169457412.1">
    <property type="nucleotide sequence ID" value="NZ_CP051774.1"/>
</dbReference>
<dbReference type="PROSITE" id="PS51186">
    <property type="entry name" value="GNAT"/>
    <property type="match status" value="1"/>
</dbReference>
<keyword evidence="2" id="KW-0808">Transferase</keyword>
<evidence type="ECO:0000259" key="1">
    <source>
        <dbReference type="PROSITE" id="PS51186"/>
    </source>
</evidence>
<dbReference type="GO" id="GO:0016747">
    <property type="term" value="F:acyltransferase activity, transferring groups other than amino-acyl groups"/>
    <property type="evidence" value="ECO:0007669"/>
    <property type="project" value="InterPro"/>
</dbReference>
<dbReference type="KEGG" id="luo:HHL09_25155"/>
<dbReference type="InterPro" id="IPR051531">
    <property type="entry name" value="N-acetyltransferase"/>
</dbReference>
<dbReference type="AlphaFoldDB" id="A0A858RND6"/>
<keyword evidence="3" id="KW-1185">Reference proteome</keyword>
<dbReference type="InterPro" id="IPR000182">
    <property type="entry name" value="GNAT_dom"/>
</dbReference>
<reference evidence="2 3" key="1">
    <citation type="submission" date="2020-04" db="EMBL/GenBank/DDBJ databases">
        <title>Luteolibacter sp. G-1-1-1 isolated from soil.</title>
        <authorList>
            <person name="Dahal R.H."/>
        </authorList>
    </citation>
    <scope>NUCLEOTIDE SEQUENCE [LARGE SCALE GENOMIC DNA]</scope>
    <source>
        <strain evidence="2 3">G-1-1-1</strain>
    </source>
</reference>
<protein>
    <submittedName>
        <fullName evidence="2">GNAT family N-acetyltransferase</fullName>
    </submittedName>
</protein>
<dbReference type="SUPFAM" id="SSF55729">
    <property type="entry name" value="Acyl-CoA N-acyltransferases (Nat)"/>
    <property type="match status" value="1"/>
</dbReference>
<dbReference type="InterPro" id="IPR016181">
    <property type="entry name" value="Acyl_CoA_acyltransferase"/>
</dbReference>
<dbReference type="PANTHER" id="PTHR43792:SF1">
    <property type="entry name" value="N-ACETYLTRANSFERASE DOMAIN-CONTAINING PROTEIN"/>
    <property type="match status" value="1"/>
</dbReference>
<sequence>MLPAPEPRDAPTLVRLFTDPKVRRYLGGPLSQEAAEVRVAGLIEGAGAGAGAGVIREDGEAVGLIWLSPHHGSDDMELSFVLLREWQGKGVAFRACTEALRFAFDQLGLERVVSETQVANKRSIALLERLGMNEDRRLERFGEAQVIYAIRAGG</sequence>
<name>A0A858RND6_9BACT</name>
<dbReference type="Proteomes" id="UP000501812">
    <property type="component" value="Chromosome"/>
</dbReference>
<evidence type="ECO:0000313" key="2">
    <source>
        <dbReference type="EMBL" id="QJE98926.1"/>
    </source>
</evidence>
<dbReference type="CDD" id="cd04301">
    <property type="entry name" value="NAT_SF"/>
    <property type="match status" value="1"/>
</dbReference>